<dbReference type="Proteomes" id="UP000790377">
    <property type="component" value="Unassembled WGS sequence"/>
</dbReference>
<organism evidence="1 2">
    <name type="scientific">Hygrophoropsis aurantiaca</name>
    <dbReference type="NCBI Taxonomy" id="72124"/>
    <lineage>
        <taxon>Eukaryota</taxon>
        <taxon>Fungi</taxon>
        <taxon>Dikarya</taxon>
        <taxon>Basidiomycota</taxon>
        <taxon>Agaricomycotina</taxon>
        <taxon>Agaricomycetes</taxon>
        <taxon>Agaricomycetidae</taxon>
        <taxon>Boletales</taxon>
        <taxon>Coniophorineae</taxon>
        <taxon>Hygrophoropsidaceae</taxon>
        <taxon>Hygrophoropsis</taxon>
    </lineage>
</organism>
<name>A0ACB8A8I6_9AGAM</name>
<dbReference type="EMBL" id="MU267764">
    <property type="protein sequence ID" value="KAH7909370.1"/>
    <property type="molecule type" value="Genomic_DNA"/>
</dbReference>
<reference evidence="1" key="1">
    <citation type="journal article" date="2021" name="New Phytol.">
        <title>Evolutionary innovations through gain and loss of genes in the ectomycorrhizal Boletales.</title>
        <authorList>
            <person name="Wu G."/>
            <person name="Miyauchi S."/>
            <person name="Morin E."/>
            <person name="Kuo A."/>
            <person name="Drula E."/>
            <person name="Varga T."/>
            <person name="Kohler A."/>
            <person name="Feng B."/>
            <person name="Cao Y."/>
            <person name="Lipzen A."/>
            <person name="Daum C."/>
            <person name="Hundley H."/>
            <person name="Pangilinan J."/>
            <person name="Johnson J."/>
            <person name="Barry K."/>
            <person name="LaButti K."/>
            <person name="Ng V."/>
            <person name="Ahrendt S."/>
            <person name="Min B."/>
            <person name="Choi I.G."/>
            <person name="Park H."/>
            <person name="Plett J.M."/>
            <person name="Magnuson J."/>
            <person name="Spatafora J.W."/>
            <person name="Nagy L.G."/>
            <person name="Henrissat B."/>
            <person name="Grigoriev I.V."/>
            <person name="Yang Z.L."/>
            <person name="Xu J."/>
            <person name="Martin F.M."/>
        </authorList>
    </citation>
    <scope>NUCLEOTIDE SEQUENCE</scope>
    <source>
        <strain evidence="1">ATCC 28755</strain>
    </source>
</reference>
<keyword evidence="1" id="KW-0808">Transferase</keyword>
<accession>A0ACB8A8I6</accession>
<evidence type="ECO:0000313" key="2">
    <source>
        <dbReference type="Proteomes" id="UP000790377"/>
    </source>
</evidence>
<sequence>MPTRMRPPSSSPSDSDLDPASACSESDASDSDVDIEADASTAHESLIDESHPSLIGESHPSLFSESHRAHAPTLPSHHAHALTLTALRRESQDIYNRTRSIAEDAAFVQHVRAAYPGLPLVPNMRCGAWYTDPRL</sequence>
<proteinExistence type="predicted"/>
<keyword evidence="2" id="KW-1185">Reference proteome</keyword>
<comment type="caution">
    <text evidence="1">The sequence shown here is derived from an EMBL/GenBank/DDBJ whole genome shotgun (WGS) entry which is preliminary data.</text>
</comment>
<protein>
    <submittedName>
        <fullName evidence="1">Initiator tRNA phosphoribosyl transferase-domain-containing protein</fullName>
    </submittedName>
</protein>
<evidence type="ECO:0000313" key="1">
    <source>
        <dbReference type="EMBL" id="KAH7909370.1"/>
    </source>
</evidence>
<feature type="non-terminal residue" evidence="1">
    <location>
        <position position="135"/>
    </location>
</feature>
<gene>
    <name evidence="1" type="ORF">BJ138DRAFT_1102752</name>
</gene>